<evidence type="ECO:0000313" key="1">
    <source>
        <dbReference type="EMBL" id="KAK7273165.1"/>
    </source>
</evidence>
<keyword evidence="2" id="KW-1185">Reference proteome</keyword>
<reference evidence="1 2" key="1">
    <citation type="submission" date="2024-01" db="EMBL/GenBank/DDBJ databases">
        <title>The genomes of 5 underutilized Papilionoideae crops provide insights into root nodulation and disease resistanc.</title>
        <authorList>
            <person name="Yuan L."/>
        </authorList>
    </citation>
    <scope>NUCLEOTIDE SEQUENCE [LARGE SCALE GENOMIC DNA]</scope>
    <source>
        <strain evidence="1">ZHUSHIDOU_FW_LH</strain>
        <tissue evidence="1">Leaf</tissue>
    </source>
</reference>
<sequence length="78" mass="8826">MTRESGQRPEKLSLRKQLKLKCQEQSLNPVQNEVHLTYGGGADIRPIMTIVNYSQPKPENIRSFKRKGTITPKSAAEC</sequence>
<proteinExistence type="predicted"/>
<dbReference type="AlphaFoldDB" id="A0AAN9FGH7"/>
<name>A0AAN9FGH7_CROPI</name>
<dbReference type="Proteomes" id="UP001372338">
    <property type="component" value="Unassembled WGS sequence"/>
</dbReference>
<comment type="caution">
    <text evidence="1">The sequence shown here is derived from an EMBL/GenBank/DDBJ whole genome shotgun (WGS) entry which is preliminary data.</text>
</comment>
<dbReference type="EMBL" id="JAYWIO010000003">
    <property type="protein sequence ID" value="KAK7273165.1"/>
    <property type="molecule type" value="Genomic_DNA"/>
</dbReference>
<organism evidence="1 2">
    <name type="scientific">Crotalaria pallida</name>
    <name type="common">Smooth rattlebox</name>
    <name type="synonym">Crotalaria striata</name>
    <dbReference type="NCBI Taxonomy" id="3830"/>
    <lineage>
        <taxon>Eukaryota</taxon>
        <taxon>Viridiplantae</taxon>
        <taxon>Streptophyta</taxon>
        <taxon>Embryophyta</taxon>
        <taxon>Tracheophyta</taxon>
        <taxon>Spermatophyta</taxon>
        <taxon>Magnoliopsida</taxon>
        <taxon>eudicotyledons</taxon>
        <taxon>Gunneridae</taxon>
        <taxon>Pentapetalae</taxon>
        <taxon>rosids</taxon>
        <taxon>fabids</taxon>
        <taxon>Fabales</taxon>
        <taxon>Fabaceae</taxon>
        <taxon>Papilionoideae</taxon>
        <taxon>50 kb inversion clade</taxon>
        <taxon>genistoids sensu lato</taxon>
        <taxon>core genistoids</taxon>
        <taxon>Crotalarieae</taxon>
        <taxon>Crotalaria</taxon>
    </lineage>
</organism>
<protein>
    <submittedName>
        <fullName evidence="1">Uncharacterized protein</fullName>
    </submittedName>
</protein>
<gene>
    <name evidence="1" type="ORF">RIF29_14213</name>
</gene>
<evidence type="ECO:0000313" key="2">
    <source>
        <dbReference type="Proteomes" id="UP001372338"/>
    </source>
</evidence>
<accession>A0AAN9FGH7</accession>